<proteinExistence type="predicted"/>
<evidence type="ECO:0000256" key="1">
    <source>
        <dbReference type="SAM" id="SignalP"/>
    </source>
</evidence>
<organism evidence="3 4">
    <name type="scientific">Variovorax rhizosphaerae</name>
    <dbReference type="NCBI Taxonomy" id="1836200"/>
    <lineage>
        <taxon>Bacteria</taxon>
        <taxon>Pseudomonadati</taxon>
        <taxon>Pseudomonadota</taxon>
        <taxon>Betaproteobacteria</taxon>
        <taxon>Burkholderiales</taxon>
        <taxon>Comamonadaceae</taxon>
        <taxon>Variovorax</taxon>
    </lineage>
</organism>
<dbReference type="InterPro" id="IPR001480">
    <property type="entry name" value="Bulb-type_lectin_dom"/>
</dbReference>
<dbReference type="Gene3D" id="2.90.10.30">
    <property type="match status" value="1"/>
</dbReference>
<accession>A0ABU8WZF9</accession>
<gene>
    <name evidence="3" type="ORF">WKW82_39880</name>
</gene>
<dbReference type="CDD" id="cd00028">
    <property type="entry name" value="B_lectin"/>
    <property type="match status" value="1"/>
</dbReference>
<keyword evidence="4" id="KW-1185">Reference proteome</keyword>
<sequence length="318" mass="34512">MKSIWALGALALVLSACLASAGILAPNTALSPGQSISSDSGRYVLVMQSDGNLVYYRTSDWTPRWNSQTQNPGAFAPMQGDGNLVVYSNSGVPIWNAQTSGNPGAYLAAQDDGNLVIYGSGRALWNIGADLVHGDPHWAGDVVGRELAISGLGSLGHTGMFDGSSIVQVLDEGSNAIQYESLASFKSRSAYWGTASPNNPDHLVNKCFKTACLQAADFEDVRARMALIKRAFQAYLIGADYTYGQHYTSAKPLIWGRPPERGLYRCDTFIVNMYEKTADDEGMPPVYPLPQIWLDRNRALKGGVMVPSRLFNTMKSWN</sequence>
<dbReference type="SUPFAM" id="SSF51110">
    <property type="entry name" value="alpha-D-mannose-specific plant lectins"/>
    <property type="match status" value="1"/>
</dbReference>
<dbReference type="SMART" id="SM00108">
    <property type="entry name" value="B_lectin"/>
    <property type="match status" value="1"/>
</dbReference>
<evidence type="ECO:0000313" key="4">
    <source>
        <dbReference type="Proteomes" id="UP001385892"/>
    </source>
</evidence>
<reference evidence="3 4" key="1">
    <citation type="submission" date="2024-03" db="EMBL/GenBank/DDBJ databases">
        <title>Novel species of the genus Variovorax.</title>
        <authorList>
            <person name="Liu Q."/>
            <person name="Xin Y.-H."/>
        </authorList>
    </citation>
    <scope>NUCLEOTIDE SEQUENCE [LARGE SCALE GENOMIC DNA]</scope>
    <source>
        <strain evidence="3 4">KACC 18900</strain>
    </source>
</reference>
<evidence type="ECO:0000313" key="3">
    <source>
        <dbReference type="EMBL" id="MEJ8852804.1"/>
    </source>
</evidence>
<evidence type="ECO:0000259" key="2">
    <source>
        <dbReference type="PROSITE" id="PS50927"/>
    </source>
</evidence>
<dbReference type="InterPro" id="IPR036426">
    <property type="entry name" value="Bulb-type_lectin_dom_sf"/>
</dbReference>
<dbReference type="EMBL" id="JBBKZT010000072">
    <property type="protein sequence ID" value="MEJ8852804.1"/>
    <property type="molecule type" value="Genomic_DNA"/>
</dbReference>
<keyword evidence="1" id="KW-0732">Signal</keyword>
<dbReference type="PROSITE" id="PS51257">
    <property type="entry name" value="PROKAR_LIPOPROTEIN"/>
    <property type="match status" value="1"/>
</dbReference>
<dbReference type="Proteomes" id="UP001385892">
    <property type="component" value="Unassembled WGS sequence"/>
</dbReference>
<dbReference type="PROSITE" id="PS50927">
    <property type="entry name" value="BULB_LECTIN"/>
    <property type="match status" value="1"/>
</dbReference>
<name>A0ABU8WZF9_9BURK</name>
<feature type="chain" id="PRO_5046081192" description="Bulb-type lectin domain-containing protein" evidence="1">
    <location>
        <begin position="22"/>
        <end position="318"/>
    </location>
</feature>
<dbReference type="RefSeq" id="WP_340348742.1">
    <property type="nucleotide sequence ID" value="NZ_JBBKZT010000072.1"/>
</dbReference>
<protein>
    <recommendedName>
        <fullName evidence="2">Bulb-type lectin domain-containing protein</fullName>
    </recommendedName>
</protein>
<feature type="signal peptide" evidence="1">
    <location>
        <begin position="1"/>
        <end position="21"/>
    </location>
</feature>
<comment type="caution">
    <text evidence="3">The sequence shown here is derived from an EMBL/GenBank/DDBJ whole genome shotgun (WGS) entry which is preliminary data.</text>
</comment>
<feature type="domain" description="Bulb-type lectin" evidence="2">
    <location>
        <begin position="21"/>
        <end position="130"/>
    </location>
</feature>